<organism evidence="1 2">
    <name type="scientific">Methylorubrum populi</name>
    <dbReference type="NCBI Taxonomy" id="223967"/>
    <lineage>
        <taxon>Bacteria</taxon>
        <taxon>Pseudomonadati</taxon>
        <taxon>Pseudomonadota</taxon>
        <taxon>Alphaproteobacteria</taxon>
        <taxon>Hyphomicrobiales</taxon>
        <taxon>Methylobacteriaceae</taxon>
        <taxon>Methylorubrum</taxon>
    </lineage>
</organism>
<evidence type="ECO:0000313" key="1">
    <source>
        <dbReference type="EMBL" id="BAU93436.1"/>
    </source>
</evidence>
<proteinExistence type="predicted"/>
<gene>
    <name evidence="1" type="ORF">MPPM_4831</name>
</gene>
<sequence>MSDRHPDPCSAFCETADALRALEGALACARNEAARILAGAYEGHASVHQALQATDLRNEVLVIAGFLGSVEAATAHALARPALKLVEAA</sequence>
<dbReference type="EMBL" id="AP014809">
    <property type="protein sequence ID" value="BAU93436.1"/>
    <property type="molecule type" value="Genomic_DNA"/>
</dbReference>
<accession>A0A160PK39</accession>
<dbReference type="Proteomes" id="UP000218288">
    <property type="component" value="Chromosome"/>
</dbReference>
<protein>
    <submittedName>
        <fullName evidence="1">Uncharacterized protein</fullName>
    </submittedName>
</protein>
<reference evidence="1 2" key="1">
    <citation type="journal article" date="2016" name="Genome Announc.">
        <title>Complete Genome Sequence of Methylobacterium populi P-1M, Isolated from Pink-Pigmented Household Biofilm.</title>
        <authorList>
            <person name="Morohoshi T."/>
            <person name="Ikeda T."/>
        </authorList>
    </citation>
    <scope>NUCLEOTIDE SEQUENCE [LARGE SCALE GENOMIC DNA]</scope>
    <source>
        <strain evidence="1 2">P-1M</strain>
    </source>
</reference>
<dbReference type="AlphaFoldDB" id="A0A160PK39"/>
<evidence type="ECO:0000313" key="2">
    <source>
        <dbReference type="Proteomes" id="UP000218288"/>
    </source>
</evidence>
<name>A0A160PK39_9HYPH</name>